<dbReference type="Proteomes" id="UP000076858">
    <property type="component" value="Unassembled WGS sequence"/>
</dbReference>
<dbReference type="Pfam" id="PF03020">
    <property type="entry name" value="LEM"/>
    <property type="match status" value="1"/>
</dbReference>
<dbReference type="Gene3D" id="1.25.40.20">
    <property type="entry name" value="Ankyrin repeat-containing domain"/>
    <property type="match status" value="1"/>
</dbReference>
<dbReference type="InterPro" id="IPR034998">
    <property type="entry name" value="ANKLE1"/>
</dbReference>
<keyword evidence="1" id="KW-0040">ANK repeat</keyword>
<sequence length="540" mass="60657">MNQNRVRFHIDLSIEEKICRAIEKCDPGAVRKLLKFGVDINAQTGNGITPMHWACGLGDEAVHREIVQLLLSSNGNPNVKSVEGITPVHIAASWGFIGILKILMANGGDPWFEDKEGYNAWDVALQKNQWNILKYLASYMEDDNGESLEDSIQCVFVKLREVDLGSSLSSSALSYNNLGFLASESITSTTVLEGLDSIIDSTTSNTLNIAVCDSLDVTNTSTNSVIVVEEHIYSDTEKGVELVEWHYPPLVNQNSVTDATLNEALCTSSDDKNSVNWIGDSMDSQLLFDQLKSLGSSPGPITPTTKQVYLRQFFRLRREQAAHVPSPKRLGVSKELQTMLLQYPGLDSDTKIATHLDRLLVTHFTCPDPLKPWREGLAKKSFNYLLLDPRVTDNLPLNESQNQQKLFKRFVSSIFYIGKGKQTRPHEHLYEAIKLRSRPQSLLKVSKKVRRILDIWNDGYGVISIHVFQNSLPVEAFCREAAMIEAIGLSTITNVKRGDFYGICTSWSNSDKRRWGCLLLYKAFHILLHDGERQIRPIDL</sequence>
<dbReference type="Pfam" id="PF22945">
    <property type="entry name" value="LEM-3_GIY-YIG"/>
    <property type="match status" value="1"/>
</dbReference>
<evidence type="ECO:0000256" key="1">
    <source>
        <dbReference type="PROSITE-ProRule" id="PRU00023"/>
    </source>
</evidence>
<organism evidence="3 4">
    <name type="scientific">Daphnia magna</name>
    <dbReference type="NCBI Taxonomy" id="35525"/>
    <lineage>
        <taxon>Eukaryota</taxon>
        <taxon>Metazoa</taxon>
        <taxon>Ecdysozoa</taxon>
        <taxon>Arthropoda</taxon>
        <taxon>Crustacea</taxon>
        <taxon>Branchiopoda</taxon>
        <taxon>Diplostraca</taxon>
        <taxon>Cladocera</taxon>
        <taxon>Anomopoda</taxon>
        <taxon>Daphniidae</taxon>
        <taxon>Daphnia</taxon>
    </lineage>
</organism>
<dbReference type="PROSITE" id="PS50954">
    <property type="entry name" value="LEM"/>
    <property type="match status" value="1"/>
</dbReference>
<dbReference type="PROSITE" id="PS50297">
    <property type="entry name" value="ANK_REP_REGION"/>
    <property type="match status" value="2"/>
</dbReference>
<dbReference type="GO" id="GO:0000724">
    <property type="term" value="P:double-strand break repair via homologous recombination"/>
    <property type="evidence" value="ECO:0007669"/>
    <property type="project" value="TreeGrafter"/>
</dbReference>
<evidence type="ECO:0000313" key="4">
    <source>
        <dbReference type="Proteomes" id="UP000076858"/>
    </source>
</evidence>
<dbReference type="EMBL" id="LRGB01002384">
    <property type="protein sequence ID" value="KZS07945.1"/>
    <property type="molecule type" value="Genomic_DNA"/>
</dbReference>
<dbReference type="PANTHER" id="PTHR46427:SF1">
    <property type="entry name" value="ANKYRIN REPEAT AND LEM DOMAIN-CONTAINING PROTEIN 1"/>
    <property type="match status" value="1"/>
</dbReference>
<dbReference type="GO" id="GO:0000712">
    <property type="term" value="P:resolution of meiotic recombination intermediates"/>
    <property type="evidence" value="ECO:0007669"/>
    <property type="project" value="TreeGrafter"/>
</dbReference>
<dbReference type="SUPFAM" id="SSF63451">
    <property type="entry name" value="LEM domain"/>
    <property type="match status" value="1"/>
</dbReference>
<protein>
    <submittedName>
        <fullName evidence="3">Putative Ankyrin repeat and LEM domain-containing protein 1</fullName>
    </submittedName>
</protein>
<dbReference type="InterPro" id="IPR011015">
    <property type="entry name" value="LEM/LEM-like_dom_sf"/>
</dbReference>
<gene>
    <name evidence="3" type="ORF">APZ42_028330</name>
</gene>
<comment type="caution">
    <text evidence="3">The sequence shown here is derived from an EMBL/GenBank/DDBJ whole genome shotgun (WGS) entry which is preliminary data.</text>
</comment>
<dbReference type="SMART" id="SM00540">
    <property type="entry name" value="LEM"/>
    <property type="match status" value="1"/>
</dbReference>
<dbReference type="InterPro" id="IPR002110">
    <property type="entry name" value="Ankyrin_rpt"/>
</dbReference>
<feature type="repeat" description="ANK" evidence="1">
    <location>
        <begin position="83"/>
        <end position="115"/>
    </location>
</feature>
<dbReference type="Pfam" id="PF12796">
    <property type="entry name" value="Ank_2"/>
    <property type="match status" value="1"/>
</dbReference>
<accession>A0A164QPQ4</accession>
<dbReference type="CDD" id="cd10454">
    <property type="entry name" value="GIY-YIG_COG3680_Meta"/>
    <property type="match status" value="1"/>
</dbReference>
<dbReference type="SUPFAM" id="SSF48403">
    <property type="entry name" value="Ankyrin repeat"/>
    <property type="match status" value="1"/>
</dbReference>
<dbReference type="OrthoDB" id="1601181at2759"/>
<dbReference type="PROSITE" id="PS50088">
    <property type="entry name" value="ANK_REPEAT"/>
    <property type="match status" value="2"/>
</dbReference>
<reference evidence="3 4" key="1">
    <citation type="submission" date="2016-03" db="EMBL/GenBank/DDBJ databases">
        <title>EvidentialGene: Evidence-directed Construction of Genes on Genomes.</title>
        <authorList>
            <person name="Gilbert D.G."/>
            <person name="Choi J.-H."/>
            <person name="Mockaitis K."/>
            <person name="Colbourne J."/>
            <person name="Pfrender M."/>
        </authorList>
    </citation>
    <scope>NUCLEOTIDE SEQUENCE [LARGE SCALE GENOMIC DNA]</scope>
    <source>
        <strain evidence="3 4">Xinb3</strain>
        <tissue evidence="3">Complete organism</tissue>
    </source>
</reference>
<keyword evidence="4" id="KW-1185">Reference proteome</keyword>
<dbReference type="SMART" id="SM00248">
    <property type="entry name" value="ANK"/>
    <property type="match status" value="3"/>
</dbReference>
<dbReference type="Gene3D" id="1.10.720.40">
    <property type="match status" value="1"/>
</dbReference>
<dbReference type="GO" id="GO:0004520">
    <property type="term" value="F:DNA endonuclease activity"/>
    <property type="evidence" value="ECO:0007669"/>
    <property type="project" value="TreeGrafter"/>
</dbReference>
<evidence type="ECO:0000259" key="2">
    <source>
        <dbReference type="PROSITE" id="PS50954"/>
    </source>
</evidence>
<dbReference type="AlphaFoldDB" id="A0A164QPQ4"/>
<dbReference type="InterPro" id="IPR003887">
    <property type="entry name" value="LEM_dom"/>
</dbReference>
<dbReference type="CDD" id="cd12934">
    <property type="entry name" value="LEM"/>
    <property type="match status" value="1"/>
</dbReference>
<dbReference type="InterPro" id="IPR036770">
    <property type="entry name" value="Ankyrin_rpt-contain_sf"/>
</dbReference>
<feature type="domain" description="LEM" evidence="2">
    <location>
        <begin position="276"/>
        <end position="320"/>
    </location>
</feature>
<evidence type="ECO:0000313" key="3">
    <source>
        <dbReference type="EMBL" id="KZS07945.1"/>
    </source>
</evidence>
<dbReference type="STRING" id="35525.A0A164QPQ4"/>
<dbReference type="GO" id="GO:0005654">
    <property type="term" value="C:nucleoplasm"/>
    <property type="evidence" value="ECO:0007669"/>
    <property type="project" value="TreeGrafter"/>
</dbReference>
<feature type="repeat" description="ANK" evidence="1">
    <location>
        <begin position="46"/>
        <end position="82"/>
    </location>
</feature>
<proteinExistence type="predicted"/>
<name>A0A164QPQ4_9CRUS</name>
<dbReference type="PANTHER" id="PTHR46427">
    <property type="entry name" value="ANKYRIN REPEAT AND LEM DOMAIN-CONTAINING PROTEIN 1"/>
    <property type="match status" value="1"/>
</dbReference>
<dbReference type="GO" id="GO:0005737">
    <property type="term" value="C:cytoplasm"/>
    <property type="evidence" value="ECO:0007669"/>
    <property type="project" value="TreeGrafter"/>
</dbReference>